<dbReference type="PANTHER" id="PTHR33360">
    <property type="entry name" value="TRANSPOSASE FOR INSERTION SEQUENCE ELEMENT IS200"/>
    <property type="match status" value="1"/>
</dbReference>
<protein>
    <recommendedName>
        <fullName evidence="1">Transposase IS200-like domain-containing protein</fullName>
    </recommendedName>
</protein>
<evidence type="ECO:0000313" key="2">
    <source>
        <dbReference type="EMBL" id="PIS00022.1"/>
    </source>
</evidence>
<reference evidence="3" key="1">
    <citation type="submission" date="2017-09" db="EMBL/GenBank/DDBJ databases">
        <title>Depth-based differentiation of microbial function through sediment-hosted aquifers and enrichment of novel symbionts in the deep terrestrial subsurface.</title>
        <authorList>
            <person name="Probst A.J."/>
            <person name="Ladd B."/>
            <person name="Jarett J.K."/>
            <person name="Geller-Mcgrath D.E."/>
            <person name="Sieber C.M.K."/>
            <person name="Emerson J.B."/>
            <person name="Anantharaman K."/>
            <person name="Thomas B.C."/>
            <person name="Malmstrom R."/>
            <person name="Stieglmeier M."/>
            <person name="Klingl A."/>
            <person name="Woyke T."/>
            <person name="Ryan C.M."/>
            <person name="Banfield J.F."/>
        </authorList>
    </citation>
    <scope>NUCLEOTIDE SEQUENCE [LARGE SCALE GENOMIC DNA]</scope>
</reference>
<organism evidence="2 3">
    <name type="scientific">Candidatus Collierbacteria bacterium CG10_big_fil_rev_8_21_14_0_10_43_36</name>
    <dbReference type="NCBI Taxonomy" id="1974534"/>
    <lineage>
        <taxon>Bacteria</taxon>
        <taxon>Candidatus Collieribacteriota</taxon>
    </lineage>
</organism>
<gene>
    <name evidence="2" type="ORF">COT86_00885</name>
</gene>
<sequence length="144" mass="17248">MRIRSLAHTRYQHQFHIVWGTKYRRRFIIPAVKVELVRMIFDFIKTQPELHIETLNTDYDHIHMQIEMPPSILESSVVQRIKWITSIKLKKKFGFINKMYLKRQSVWSAGYFSSTIGLNEEQIKEYIQHQGRKDKPAQVKLGFS</sequence>
<feature type="domain" description="Transposase IS200-like" evidence="1">
    <location>
        <begin position="10"/>
        <end position="130"/>
    </location>
</feature>
<dbReference type="GO" id="GO:0004803">
    <property type="term" value="F:transposase activity"/>
    <property type="evidence" value="ECO:0007669"/>
    <property type="project" value="InterPro"/>
</dbReference>
<dbReference type="GO" id="GO:0006313">
    <property type="term" value="P:DNA transposition"/>
    <property type="evidence" value="ECO:0007669"/>
    <property type="project" value="InterPro"/>
</dbReference>
<evidence type="ECO:0000259" key="1">
    <source>
        <dbReference type="SMART" id="SM01321"/>
    </source>
</evidence>
<dbReference type="NCBIfam" id="NF033573">
    <property type="entry name" value="transpos_IS200"/>
    <property type="match status" value="1"/>
</dbReference>
<dbReference type="GO" id="GO:0003677">
    <property type="term" value="F:DNA binding"/>
    <property type="evidence" value="ECO:0007669"/>
    <property type="project" value="InterPro"/>
</dbReference>
<evidence type="ECO:0000313" key="3">
    <source>
        <dbReference type="Proteomes" id="UP000230730"/>
    </source>
</evidence>
<comment type="caution">
    <text evidence="2">The sequence shown here is derived from an EMBL/GenBank/DDBJ whole genome shotgun (WGS) entry which is preliminary data.</text>
</comment>
<name>A0A2H0VLP8_9BACT</name>
<accession>A0A2H0VLP8</accession>
<dbReference type="InterPro" id="IPR002686">
    <property type="entry name" value="Transposase_17"/>
</dbReference>
<proteinExistence type="predicted"/>
<dbReference type="AlphaFoldDB" id="A0A2H0VLP8"/>
<dbReference type="PANTHER" id="PTHR33360:SF2">
    <property type="entry name" value="TRANSPOSASE FOR INSERTION SEQUENCE ELEMENT IS200"/>
    <property type="match status" value="1"/>
</dbReference>
<dbReference type="SUPFAM" id="SSF143422">
    <property type="entry name" value="Transposase IS200-like"/>
    <property type="match status" value="1"/>
</dbReference>
<dbReference type="Proteomes" id="UP000230730">
    <property type="component" value="Unassembled WGS sequence"/>
</dbReference>
<dbReference type="EMBL" id="PFAE01000012">
    <property type="protein sequence ID" value="PIS00022.1"/>
    <property type="molecule type" value="Genomic_DNA"/>
</dbReference>
<dbReference type="InterPro" id="IPR036515">
    <property type="entry name" value="Transposase_17_sf"/>
</dbReference>
<dbReference type="SMART" id="SM01321">
    <property type="entry name" value="Y1_Tnp"/>
    <property type="match status" value="1"/>
</dbReference>
<dbReference type="Pfam" id="PF01797">
    <property type="entry name" value="Y1_Tnp"/>
    <property type="match status" value="1"/>
</dbReference>
<dbReference type="Gene3D" id="3.30.70.1290">
    <property type="entry name" value="Transposase IS200-like"/>
    <property type="match status" value="1"/>
</dbReference>